<dbReference type="FunFam" id="1.20.1720.10:FF:000014">
    <property type="entry name" value="MFS drug transporter, putative"/>
    <property type="match status" value="1"/>
</dbReference>
<evidence type="ECO:0000256" key="10">
    <source>
        <dbReference type="SAM" id="MobiDB-lite"/>
    </source>
</evidence>
<organism evidence="13 14">
    <name type="scientific">Echria macrotheca</name>
    <dbReference type="NCBI Taxonomy" id="438768"/>
    <lineage>
        <taxon>Eukaryota</taxon>
        <taxon>Fungi</taxon>
        <taxon>Dikarya</taxon>
        <taxon>Ascomycota</taxon>
        <taxon>Pezizomycotina</taxon>
        <taxon>Sordariomycetes</taxon>
        <taxon>Sordariomycetidae</taxon>
        <taxon>Sordariales</taxon>
        <taxon>Schizotheciaceae</taxon>
        <taxon>Echria</taxon>
    </lineage>
</organism>
<evidence type="ECO:0000256" key="4">
    <source>
        <dbReference type="ARBA" id="ARBA00022692"/>
    </source>
</evidence>
<feature type="transmembrane region" description="Helical" evidence="11">
    <location>
        <begin position="266"/>
        <end position="289"/>
    </location>
</feature>
<dbReference type="PRINTS" id="PR01036">
    <property type="entry name" value="TCRTETB"/>
</dbReference>
<accession>A0AAJ0BH10</accession>
<feature type="compositionally biased region" description="Basic and acidic residues" evidence="10">
    <location>
        <begin position="1"/>
        <end position="14"/>
    </location>
</feature>
<dbReference type="Gene3D" id="1.20.1250.20">
    <property type="entry name" value="MFS general substrate transporter like domains"/>
    <property type="match status" value="1"/>
</dbReference>
<dbReference type="PANTHER" id="PTHR23501:SF102">
    <property type="entry name" value="DRUG TRANSPORTER, PUTATIVE (AFU_ORTHOLOGUE AFUA_3G08530)-RELATED"/>
    <property type="match status" value="1"/>
</dbReference>
<feature type="transmembrane region" description="Helical" evidence="11">
    <location>
        <begin position="231"/>
        <end position="254"/>
    </location>
</feature>
<dbReference type="GO" id="GO:0022857">
    <property type="term" value="F:transmembrane transporter activity"/>
    <property type="evidence" value="ECO:0007669"/>
    <property type="project" value="InterPro"/>
</dbReference>
<gene>
    <name evidence="13" type="ORF">QBC47DRAFT_165378</name>
</gene>
<feature type="transmembrane region" description="Helical" evidence="11">
    <location>
        <begin position="373"/>
        <end position="392"/>
    </location>
</feature>
<evidence type="ECO:0000313" key="13">
    <source>
        <dbReference type="EMBL" id="KAK1757802.1"/>
    </source>
</evidence>
<sequence length="640" mass="68541">MAGGRLERDKESGGHHLVSSDDDASSTREENVDNETTRRGPSSQIASSPTPPEKPEPKRDATAAAAAAPEEGRTRAETALIITALSSALFLAALDMTIVTVAIPTIAAELHSTAGYTWIGSAYMLASASMAPMWGKISDIWGRKPIMLIAVGIFWVGSLLCGLSKNMGMLIAVRALQGVGGGGIIILVNICISDLFSMRKRGVYFGAMGIVWAAAGGIGPVLGGVFTSKVSWRWCFYVNLPISGVGMLILARVLKLYNPRTAMREGLAAVDWLGSLSVLGATLMVMLGLEFGGVTKPWDSATVVCLIVFGCLMAVLFGLVEWKVAKFPIIPMRLFGVRSNVASLLVSAFQGFVFISGSYYLPLYFQSVLGATPLMSGVYILPYVLSLSLVSAASGGIIKKTGRYLPMIIGGMALMTLGYGLFVDLDRKPNWAKVVVYQLIAGAGVGPNFQGPLIALQTMVEPRDMASATATYGFIRQLSTAVSIVIGGVVFQNGMQAQYPALVSELGPEIANLLSGANAASSVSLVNKLPDHQREIARDAYFDSLRTMYIMYAVFAGVGLICSFFIGHRVLSKQHQEHKTGLAAMREARDQSAQVVGRQPDKMRAADEEEGTGLGSDPDVEKKESKKKSWFIKRPAFFFE</sequence>
<feature type="transmembrane region" description="Helical" evidence="11">
    <location>
        <begin position="341"/>
        <end position="361"/>
    </location>
</feature>
<dbReference type="Proteomes" id="UP001239445">
    <property type="component" value="Unassembled WGS sequence"/>
</dbReference>
<evidence type="ECO:0000256" key="1">
    <source>
        <dbReference type="ARBA" id="ARBA00004128"/>
    </source>
</evidence>
<proteinExistence type="inferred from homology"/>
<name>A0AAJ0BH10_9PEZI</name>
<dbReference type="InterPro" id="IPR020846">
    <property type="entry name" value="MFS_dom"/>
</dbReference>
<evidence type="ECO:0000256" key="7">
    <source>
        <dbReference type="ARBA" id="ARBA00057269"/>
    </source>
</evidence>
<dbReference type="GO" id="GO:0005886">
    <property type="term" value="C:plasma membrane"/>
    <property type="evidence" value="ECO:0007669"/>
    <property type="project" value="TreeGrafter"/>
</dbReference>
<dbReference type="AlphaFoldDB" id="A0AAJ0BH10"/>
<reference evidence="13" key="1">
    <citation type="submission" date="2023-06" db="EMBL/GenBank/DDBJ databases">
        <title>Genome-scale phylogeny and comparative genomics of the fungal order Sordariales.</title>
        <authorList>
            <consortium name="Lawrence Berkeley National Laboratory"/>
            <person name="Hensen N."/>
            <person name="Bonometti L."/>
            <person name="Westerberg I."/>
            <person name="Brannstrom I.O."/>
            <person name="Guillou S."/>
            <person name="Cros-Aarteil S."/>
            <person name="Calhoun S."/>
            <person name="Haridas S."/>
            <person name="Kuo A."/>
            <person name="Mondo S."/>
            <person name="Pangilinan J."/>
            <person name="Riley R."/>
            <person name="Labutti K."/>
            <person name="Andreopoulos B."/>
            <person name="Lipzen A."/>
            <person name="Chen C."/>
            <person name="Yanf M."/>
            <person name="Daum C."/>
            <person name="Ng V."/>
            <person name="Clum A."/>
            <person name="Steindorff A."/>
            <person name="Ohm R."/>
            <person name="Martin F."/>
            <person name="Silar P."/>
            <person name="Natvig D."/>
            <person name="Lalanne C."/>
            <person name="Gautier V."/>
            <person name="Ament-Velasquez S.L."/>
            <person name="Kruys A."/>
            <person name="Hutchinson M.I."/>
            <person name="Powell A.J."/>
            <person name="Barry K."/>
            <person name="Miller A.N."/>
            <person name="Grigoriev I.V."/>
            <person name="Debuchy R."/>
            <person name="Gladieux P."/>
            <person name="Thoren M.H."/>
            <person name="Johannesson H."/>
        </authorList>
    </citation>
    <scope>NUCLEOTIDE SEQUENCE</scope>
    <source>
        <strain evidence="13">PSN4</strain>
    </source>
</reference>
<evidence type="ECO:0000313" key="14">
    <source>
        <dbReference type="Proteomes" id="UP001239445"/>
    </source>
</evidence>
<feature type="transmembrane region" description="Helical" evidence="11">
    <location>
        <begin position="171"/>
        <end position="192"/>
    </location>
</feature>
<feature type="region of interest" description="Disordered" evidence="10">
    <location>
        <begin position="586"/>
        <end position="628"/>
    </location>
</feature>
<dbReference type="PANTHER" id="PTHR23501">
    <property type="entry name" value="MAJOR FACILITATOR SUPERFAMILY"/>
    <property type="match status" value="1"/>
</dbReference>
<feature type="transmembrane region" description="Helical" evidence="11">
    <location>
        <begin position="301"/>
        <end position="320"/>
    </location>
</feature>
<evidence type="ECO:0000256" key="3">
    <source>
        <dbReference type="ARBA" id="ARBA00022448"/>
    </source>
</evidence>
<keyword evidence="6 11" id="KW-0472">Membrane</keyword>
<feature type="transmembrane region" description="Helical" evidence="11">
    <location>
        <begin position="146"/>
        <end position="165"/>
    </location>
</feature>
<feature type="transmembrane region" description="Helical" evidence="11">
    <location>
        <begin position="79"/>
        <end position="103"/>
    </location>
</feature>
<evidence type="ECO:0000259" key="12">
    <source>
        <dbReference type="PROSITE" id="PS50850"/>
    </source>
</evidence>
<feature type="compositionally biased region" description="Basic and acidic residues" evidence="10">
    <location>
        <begin position="25"/>
        <end position="38"/>
    </location>
</feature>
<comment type="subcellular location">
    <subcellularLocation>
        <location evidence="1">Vacuole membrane</location>
        <topology evidence="1">Multi-pass membrane protein</topology>
    </subcellularLocation>
</comment>
<evidence type="ECO:0000256" key="11">
    <source>
        <dbReference type="SAM" id="Phobius"/>
    </source>
</evidence>
<evidence type="ECO:0000256" key="9">
    <source>
        <dbReference type="ARBA" id="ARBA00083178"/>
    </source>
</evidence>
<comment type="caution">
    <text evidence="13">The sequence shown here is derived from an EMBL/GenBank/DDBJ whole genome shotgun (WGS) entry which is preliminary data.</text>
</comment>
<dbReference type="FunFam" id="1.20.1250.20:FF:000196">
    <property type="entry name" value="MFS toxin efflux pump (AflT)"/>
    <property type="match status" value="1"/>
</dbReference>
<keyword evidence="3" id="KW-0813">Transport</keyword>
<dbReference type="SUPFAM" id="SSF103473">
    <property type="entry name" value="MFS general substrate transporter"/>
    <property type="match status" value="1"/>
</dbReference>
<dbReference type="Gene3D" id="1.20.1720.10">
    <property type="entry name" value="Multidrug resistance protein D"/>
    <property type="match status" value="1"/>
</dbReference>
<dbReference type="PROSITE" id="PS50850">
    <property type="entry name" value="MFS"/>
    <property type="match status" value="1"/>
</dbReference>
<dbReference type="GO" id="GO:0005774">
    <property type="term" value="C:vacuolar membrane"/>
    <property type="evidence" value="ECO:0007669"/>
    <property type="project" value="UniProtKB-SubCell"/>
</dbReference>
<evidence type="ECO:0000256" key="5">
    <source>
        <dbReference type="ARBA" id="ARBA00022989"/>
    </source>
</evidence>
<protein>
    <recommendedName>
        <fullName evidence="8">Efflux pump dotC</fullName>
    </recommendedName>
    <alternativeName>
        <fullName evidence="9">Dothistromin biosynthesis protein C</fullName>
    </alternativeName>
</protein>
<comment type="function">
    <text evidence="7">Efflux pump; part of the gene cluster that mediates the biosynthesis of dothistromin (DOTH), a polyketide toxin very similar in structure to the aflatoxin precursor, versicolorin B. One function of dotC may be to transport early-stage dothistromin biosynthetic intermediates from the cytoplasm into vacuoles, thereby affecting the rate of dothistromin production.</text>
</comment>
<feature type="transmembrane region" description="Helical" evidence="11">
    <location>
        <begin position="204"/>
        <end position="225"/>
    </location>
</feature>
<keyword evidence="4 11" id="KW-0812">Transmembrane</keyword>
<dbReference type="Pfam" id="PF07690">
    <property type="entry name" value="MFS_1"/>
    <property type="match status" value="1"/>
</dbReference>
<dbReference type="InterPro" id="IPR036259">
    <property type="entry name" value="MFS_trans_sf"/>
</dbReference>
<evidence type="ECO:0000256" key="8">
    <source>
        <dbReference type="ARBA" id="ARBA00069956"/>
    </source>
</evidence>
<keyword evidence="14" id="KW-1185">Reference proteome</keyword>
<feature type="transmembrane region" description="Helical" evidence="11">
    <location>
        <begin position="549"/>
        <end position="571"/>
    </location>
</feature>
<dbReference type="InterPro" id="IPR011701">
    <property type="entry name" value="MFS"/>
</dbReference>
<feature type="transmembrane region" description="Helical" evidence="11">
    <location>
        <begin position="404"/>
        <end position="422"/>
    </location>
</feature>
<evidence type="ECO:0000256" key="2">
    <source>
        <dbReference type="ARBA" id="ARBA00007520"/>
    </source>
</evidence>
<feature type="transmembrane region" description="Helical" evidence="11">
    <location>
        <begin position="115"/>
        <end position="134"/>
    </location>
</feature>
<dbReference type="CDD" id="cd17502">
    <property type="entry name" value="MFS_Azr1_MDR_like"/>
    <property type="match status" value="1"/>
</dbReference>
<comment type="similarity">
    <text evidence="2">Belongs to the major facilitator superfamily. TCR/Tet family.</text>
</comment>
<evidence type="ECO:0000256" key="6">
    <source>
        <dbReference type="ARBA" id="ARBA00023136"/>
    </source>
</evidence>
<feature type="domain" description="Major facilitator superfamily (MFS) profile" evidence="12">
    <location>
        <begin position="81"/>
        <end position="571"/>
    </location>
</feature>
<keyword evidence="5 11" id="KW-1133">Transmembrane helix</keyword>
<feature type="region of interest" description="Disordered" evidence="10">
    <location>
        <begin position="1"/>
        <end position="71"/>
    </location>
</feature>
<dbReference type="EMBL" id="MU839830">
    <property type="protein sequence ID" value="KAK1757802.1"/>
    <property type="molecule type" value="Genomic_DNA"/>
</dbReference>